<feature type="transmembrane region" description="Helical" evidence="1">
    <location>
        <begin position="7"/>
        <end position="26"/>
    </location>
</feature>
<dbReference type="Proteomes" id="UP001549167">
    <property type="component" value="Unassembled WGS sequence"/>
</dbReference>
<dbReference type="EMBL" id="JBEPMX010000010">
    <property type="protein sequence ID" value="MET3683882.1"/>
    <property type="molecule type" value="Genomic_DNA"/>
</dbReference>
<accession>A0ABV2KXP2</accession>
<name>A0ABV2KXP2_9BACI</name>
<protein>
    <submittedName>
        <fullName evidence="2">Uncharacterized protein</fullName>
    </submittedName>
</protein>
<keyword evidence="1" id="KW-1133">Transmembrane helix</keyword>
<evidence type="ECO:0000313" key="2">
    <source>
        <dbReference type="EMBL" id="MET3683882.1"/>
    </source>
</evidence>
<sequence>MRYIDKWLIGLLVTSIVVNIILVATLNSKIDQQRHDIEQSLRSDLYQINQSLDRQQQEIREQEQWVQDIEFTPIDDKSSVDDVVLKANWSVREMSDGANVSLRYRPDDQAEWVTAETEETSPLQYTSTVSIDPENSSYEYQVISEGEMSQASEVRRMPDQFLRPIPLLSQGRSQETVDGQKVVEIVYEQVSEPRLSFQEVAKAVATVTYEDNNSEEILLKRYKEANFEQDNHHLTQGLSDDRAWILHVESEERVKHIDLRVEFKSGNVHEGQVYPSEQDYIKSFEKTLKQ</sequence>
<keyword evidence="1" id="KW-0812">Transmembrane</keyword>
<evidence type="ECO:0000313" key="3">
    <source>
        <dbReference type="Proteomes" id="UP001549167"/>
    </source>
</evidence>
<proteinExistence type="predicted"/>
<gene>
    <name evidence="2" type="ORF">ABID56_001998</name>
</gene>
<comment type="caution">
    <text evidence="2">The sequence shown here is derived from an EMBL/GenBank/DDBJ whole genome shotgun (WGS) entry which is preliminary data.</text>
</comment>
<organism evidence="2 3">
    <name type="scientific">Alkalibacillus flavidus</name>
    <dbReference type="NCBI Taxonomy" id="546021"/>
    <lineage>
        <taxon>Bacteria</taxon>
        <taxon>Bacillati</taxon>
        <taxon>Bacillota</taxon>
        <taxon>Bacilli</taxon>
        <taxon>Bacillales</taxon>
        <taxon>Bacillaceae</taxon>
        <taxon>Alkalibacillus</taxon>
    </lineage>
</organism>
<keyword evidence="1" id="KW-0472">Membrane</keyword>
<keyword evidence="3" id="KW-1185">Reference proteome</keyword>
<reference evidence="2 3" key="1">
    <citation type="submission" date="2024-06" db="EMBL/GenBank/DDBJ databases">
        <title>Genomic Encyclopedia of Type Strains, Phase IV (KMG-IV): sequencing the most valuable type-strain genomes for metagenomic binning, comparative biology and taxonomic classification.</title>
        <authorList>
            <person name="Goeker M."/>
        </authorList>
    </citation>
    <scope>NUCLEOTIDE SEQUENCE [LARGE SCALE GENOMIC DNA]</scope>
    <source>
        <strain evidence="2 3">DSM 23520</strain>
    </source>
</reference>
<evidence type="ECO:0000256" key="1">
    <source>
        <dbReference type="SAM" id="Phobius"/>
    </source>
</evidence>
<dbReference type="RefSeq" id="WP_354220706.1">
    <property type="nucleotide sequence ID" value="NZ_JBEPMX010000010.1"/>
</dbReference>